<proteinExistence type="predicted"/>
<evidence type="ECO:0000313" key="2">
    <source>
        <dbReference type="Proteomes" id="UP000299102"/>
    </source>
</evidence>
<comment type="caution">
    <text evidence="1">The sequence shown here is derived from an EMBL/GenBank/DDBJ whole genome shotgun (WGS) entry which is preliminary data.</text>
</comment>
<organism evidence="1 2">
    <name type="scientific">Eumeta variegata</name>
    <name type="common">Bagworm moth</name>
    <name type="synonym">Eumeta japonica</name>
    <dbReference type="NCBI Taxonomy" id="151549"/>
    <lineage>
        <taxon>Eukaryota</taxon>
        <taxon>Metazoa</taxon>
        <taxon>Ecdysozoa</taxon>
        <taxon>Arthropoda</taxon>
        <taxon>Hexapoda</taxon>
        <taxon>Insecta</taxon>
        <taxon>Pterygota</taxon>
        <taxon>Neoptera</taxon>
        <taxon>Endopterygota</taxon>
        <taxon>Lepidoptera</taxon>
        <taxon>Glossata</taxon>
        <taxon>Ditrysia</taxon>
        <taxon>Tineoidea</taxon>
        <taxon>Psychidae</taxon>
        <taxon>Oiketicinae</taxon>
        <taxon>Eumeta</taxon>
    </lineage>
</organism>
<sequence length="178" mass="20247">MRISMPVGPIDTRKFQANAAVGGFEAAVFFPRARRLNRPGDDDTKFQVTCTGMETLQESNYLMMKRKVNATALVPTARPRCCSQGGPQHSPGHQFTWLEAFQLRDDQFAIVAGKPSTWRDVPLEYRKMVNLEWVTTTSLPEVCEEIRKNNRQRRIILHQDNASGHTSAETIRKIKRSS</sequence>
<dbReference type="OrthoDB" id="10017160at2759"/>
<gene>
    <name evidence="1" type="ORF">EVAR_89103_1</name>
</gene>
<evidence type="ECO:0008006" key="3">
    <source>
        <dbReference type="Google" id="ProtNLM"/>
    </source>
</evidence>
<keyword evidence="2" id="KW-1185">Reference proteome</keyword>
<evidence type="ECO:0000313" key="1">
    <source>
        <dbReference type="EMBL" id="GBP61723.1"/>
    </source>
</evidence>
<reference evidence="1 2" key="1">
    <citation type="journal article" date="2019" name="Commun. Biol.">
        <title>The bagworm genome reveals a unique fibroin gene that provides high tensile strength.</title>
        <authorList>
            <person name="Kono N."/>
            <person name="Nakamura H."/>
            <person name="Ohtoshi R."/>
            <person name="Tomita M."/>
            <person name="Numata K."/>
            <person name="Arakawa K."/>
        </authorList>
    </citation>
    <scope>NUCLEOTIDE SEQUENCE [LARGE SCALE GENOMIC DNA]</scope>
</reference>
<name>A0A4C1XEX6_EUMVA</name>
<accession>A0A4C1XEX6</accession>
<dbReference type="Proteomes" id="UP000299102">
    <property type="component" value="Unassembled WGS sequence"/>
</dbReference>
<dbReference type="AlphaFoldDB" id="A0A4C1XEX6"/>
<protein>
    <recommendedName>
        <fullName evidence="3">Mariner Mos1 transposase</fullName>
    </recommendedName>
</protein>
<dbReference type="EMBL" id="BGZK01000820">
    <property type="protein sequence ID" value="GBP61723.1"/>
    <property type="molecule type" value="Genomic_DNA"/>
</dbReference>